<name>A0A0K0K636_ILTV</name>
<accession>A0A0K0K636</accession>
<comment type="similarity">
    <text evidence="1">Belongs to the uracil-DNA glycosylase (UDG) superfamily. UNG family.</text>
</comment>
<dbReference type="NCBIfam" id="TIGR00628">
    <property type="entry name" value="ung"/>
    <property type="match status" value="1"/>
</dbReference>
<dbReference type="SMART" id="SM00986">
    <property type="entry name" value="UDG"/>
    <property type="match status" value="1"/>
</dbReference>
<evidence type="ECO:0000313" key="10">
    <source>
        <dbReference type="EMBL" id="AGN48373.1"/>
    </source>
</evidence>
<dbReference type="GO" id="GO:0097510">
    <property type="term" value="P:base-excision repair, AP site formation via deaminated base removal"/>
    <property type="evidence" value="ECO:0007669"/>
    <property type="project" value="TreeGrafter"/>
</dbReference>
<evidence type="ECO:0000259" key="8">
    <source>
        <dbReference type="SMART" id="SM00986"/>
    </source>
</evidence>
<dbReference type="PANTHER" id="PTHR11264">
    <property type="entry name" value="URACIL-DNA GLYCOSYLASE"/>
    <property type="match status" value="1"/>
</dbReference>
<evidence type="ECO:0000256" key="3">
    <source>
        <dbReference type="ARBA" id="ARBA00022763"/>
    </source>
</evidence>
<dbReference type="SMART" id="SM00987">
    <property type="entry name" value="UreE_C"/>
    <property type="match status" value="1"/>
</dbReference>
<keyword evidence="2" id="KW-1048">Host nucleus</keyword>
<organismHost>
    <name type="scientific">Gallus gallus</name>
    <name type="common">Chicken</name>
    <dbReference type="NCBI Taxonomy" id="9031"/>
</organismHost>
<sequence length="297" mass="33952">MAGNEHQPLSPGLCEQPIKSPFKRPLDISSPTESNQRDTDPNAAKKRRTLPPPSMTSVQLVIPSARKLVPEWTDVAIEFSIPSSWESILKPLIENEDFGETLLQYSYCSRFRKIFPPKGDIFAWTRYCNPQDVRVIIVGQDPYPTEGHAHGLAFSVPRGCRIPPSLRRILEALRDCYPSIPKETHACLESWARKGVLLLNKYLTVEQGFPRSHSTIGWDKFTKGVISSLLEKLSSTVLMLWGQEARRFIPRVPKNHLKLEFIHPSTCTRRPFNCRHFEEANQYFESKGLSPIDWNLD</sequence>
<evidence type="ECO:0000256" key="5">
    <source>
        <dbReference type="ARBA" id="ARBA00023204"/>
    </source>
</evidence>
<evidence type="ECO:0000313" key="9">
    <source>
        <dbReference type="EMBL" id="AGN48293.1"/>
    </source>
</evidence>
<dbReference type="NCBIfam" id="NF003592">
    <property type="entry name" value="PRK05254.1-5"/>
    <property type="match status" value="1"/>
</dbReference>
<proteinExistence type="inferred from homology"/>
<dbReference type="Pfam" id="PF03167">
    <property type="entry name" value="UDG"/>
    <property type="match status" value="1"/>
</dbReference>
<feature type="domain" description="Uracil-DNA glycosylase-like" evidence="8">
    <location>
        <begin position="126"/>
        <end position="284"/>
    </location>
</feature>
<dbReference type="PANTHER" id="PTHR11264:SF0">
    <property type="entry name" value="URACIL-DNA GLYCOSYLASE"/>
    <property type="match status" value="1"/>
</dbReference>
<evidence type="ECO:0000256" key="2">
    <source>
        <dbReference type="ARBA" id="ARBA00022562"/>
    </source>
</evidence>
<feature type="active site" description="Proton acceptor" evidence="6">
    <location>
        <position position="141"/>
    </location>
</feature>
<evidence type="ECO:0000256" key="6">
    <source>
        <dbReference type="PROSITE-ProRule" id="PRU10072"/>
    </source>
</evidence>
<reference evidence="11 12" key="2">
    <citation type="submission" date="2012-08" db="EMBL/GenBank/DDBJ databases">
        <authorList>
            <person name="Xu Y.-L."/>
            <person name="He P."/>
            <person name="Zhang L."/>
            <person name="Dong S.-L."/>
            <person name="Li F."/>
        </authorList>
    </citation>
    <scope>NUCLEOTIDE SEQUENCE [LARGE SCALE GENOMIC DNA]</scope>
</reference>
<dbReference type="PROSITE" id="PS00130">
    <property type="entry name" value="U_DNA_GLYCOSYLASE"/>
    <property type="match status" value="1"/>
</dbReference>
<dbReference type="GO" id="GO:0004844">
    <property type="term" value="F:uracil DNA N-glycosylase activity"/>
    <property type="evidence" value="ECO:0007669"/>
    <property type="project" value="InterPro"/>
</dbReference>
<gene>
    <name evidence="10" type="primary">UL2</name>
    <name evidence="10" type="ORF">ILTVK317_ORF61</name>
    <name evidence="9" type="ORF">ILTVWG_ORF61</name>
</gene>
<dbReference type="EMBL" id="JX458824">
    <property type="protein sequence ID" value="AGN48373.1"/>
    <property type="molecule type" value="Genomic_DNA"/>
</dbReference>
<evidence type="ECO:0000256" key="7">
    <source>
        <dbReference type="SAM" id="MobiDB-lite"/>
    </source>
</evidence>
<evidence type="ECO:0000313" key="12">
    <source>
        <dbReference type="Proteomes" id="UP000165693"/>
    </source>
</evidence>
<dbReference type="InterPro" id="IPR018085">
    <property type="entry name" value="Ura-DNA_Glyclase_AS"/>
</dbReference>
<dbReference type="InterPro" id="IPR036895">
    <property type="entry name" value="Uracil-DNA_glycosylase-like_sf"/>
</dbReference>
<dbReference type="SUPFAM" id="SSF52141">
    <property type="entry name" value="Uracil-DNA glycosylase-like"/>
    <property type="match status" value="1"/>
</dbReference>
<keyword evidence="5" id="KW-0234">DNA repair</keyword>
<dbReference type="EMBL" id="JX458823">
    <property type="protein sequence ID" value="AGN48293.1"/>
    <property type="molecule type" value="Genomic_DNA"/>
</dbReference>
<evidence type="ECO:0000313" key="11">
    <source>
        <dbReference type="Proteomes" id="UP000124840"/>
    </source>
</evidence>
<dbReference type="Proteomes" id="UP000124840">
    <property type="component" value="Segment"/>
</dbReference>
<dbReference type="Proteomes" id="UP000165693">
    <property type="component" value="Genome"/>
</dbReference>
<protein>
    <submittedName>
        <fullName evidence="10">Uracil-DNA glycosylase</fullName>
    </submittedName>
</protein>
<dbReference type="InterPro" id="IPR005122">
    <property type="entry name" value="Uracil-DNA_glycosylase-like"/>
</dbReference>
<reference evidence="10" key="1">
    <citation type="submission" date="2012-08" db="EMBL/GenBank/DDBJ databases">
        <title>Molecular characterization of the Taiwan isolate of Dahlia common mosaic virus (DCMV-TW).</title>
        <authorList>
            <person name="Chao H."/>
            <person name="Chen Y."/>
        </authorList>
    </citation>
    <scope>NUCLEOTIDE SEQUENCE</scope>
    <source>
        <strain evidence="10">K317</strain>
        <strain evidence="9">WG</strain>
    </source>
</reference>
<evidence type="ECO:0000256" key="1">
    <source>
        <dbReference type="ARBA" id="ARBA00008184"/>
    </source>
</evidence>
<evidence type="ECO:0000256" key="4">
    <source>
        <dbReference type="ARBA" id="ARBA00022801"/>
    </source>
</evidence>
<keyword evidence="4" id="KW-0378">Hydrolase</keyword>
<dbReference type="InterPro" id="IPR002043">
    <property type="entry name" value="UDG_fam1"/>
</dbReference>
<dbReference type="Gene3D" id="3.40.470.10">
    <property type="entry name" value="Uracil-DNA glycosylase-like domain"/>
    <property type="match status" value="1"/>
</dbReference>
<keyword evidence="3" id="KW-0227">DNA damage</keyword>
<dbReference type="CDD" id="cd10027">
    <property type="entry name" value="UDG-F1-like"/>
    <property type="match status" value="1"/>
</dbReference>
<organism evidence="10 11">
    <name type="scientific">Infectious laryngotracheitis virus</name>
    <name type="common">ILTV</name>
    <name type="synonym">Gallid herpesvirus 1</name>
    <dbReference type="NCBI Taxonomy" id="10386"/>
    <lineage>
        <taxon>Viruses</taxon>
        <taxon>Duplodnaviria</taxon>
        <taxon>Heunggongvirae</taxon>
        <taxon>Peploviricota</taxon>
        <taxon>Herviviricetes</taxon>
        <taxon>Herpesvirales</taxon>
        <taxon>Orthoherpesviridae</taxon>
        <taxon>Alphaherpesvirinae</taxon>
        <taxon>Iltovirus</taxon>
        <taxon>Iltovirus gallidalpha1</taxon>
    </lineage>
</organism>
<feature type="region of interest" description="Disordered" evidence="7">
    <location>
        <begin position="1"/>
        <end position="56"/>
    </location>
</feature>